<dbReference type="EC" id="2.1.1.77" evidence="3"/>
<accession>A0ABP5J7Q0</accession>
<evidence type="ECO:0000256" key="2">
    <source>
        <dbReference type="ARBA" id="ARBA00005369"/>
    </source>
</evidence>
<evidence type="ECO:0000256" key="7">
    <source>
        <dbReference type="ARBA" id="ARBA00022679"/>
    </source>
</evidence>
<gene>
    <name evidence="12" type="ORF">GCM10009802_10120</name>
</gene>
<evidence type="ECO:0000256" key="10">
    <source>
        <dbReference type="ARBA" id="ARBA00031323"/>
    </source>
</evidence>
<proteinExistence type="inferred from homology"/>
<dbReference type="InterPro" id="IPR000682">
    <property type="entry name" value="PCMT"/>
</dbReference>
<evidence type="ECO:0000256" key="1">
    <source>
        <dbReference type="ARBA" id="ARBA00004496"/>
    </source>
</evidence>
<evidence type="ECO:0000256" key="5">
    <source>
        <dbReference type="ARBA" id="ARBA00022490"/>
    </source>
</evidence>
<evidence type="ECO:0000256" key="3">
    <source>
        <dbReference type="ARBA" id="ARBA00011890"/>
    </source>
</evidence>
<dbReference type="SUPFAM" id="SSF53335">
    <property type="entry name" value="S-adenosyl-L-methionine-dependent methyltransferases"/>
    <property type="match status" value="1"/>
</dbReference>
<evidence type="ECO:0000256" key="6">
    <source>
        <dbReference type="ARBA" id="ARBA00022603"/>
    </source>
</evidence>
<comment type="subcellular location">
    <subcellularLocation>
        <location evidence="1">Cytoplasm</location>
    </subcellularLocation>
</comment>
<keyword evidence="5" id="KW-0963">Cytoplasm</keyword>
<keyword evidence="6" id="KW-0489">Methyltransferase</keyword>
<name>A0ABP5J7Q0_9ACTN</name>
<evidence type="ECO:0000256" key="9">
    <source>
        <dbReference type="ARBA" id="ARBA00030757"/>
    </source>
</evidence>
<evidence type="ECO:0000256" key="8">
    <source>
        <dbReference type="ARBA" id="ARBA00022691"/>
    </source>
</evidence>
<sequence>MTPDTPSATDAVARAAEAIPAARFHGADGGAVRPCTPAHVTHRHLRMLDVRPGMAVQEIGTGSGLSAALLAHLVGTTGSVTTVEISTHLARRAMGLYAEHGHQVNVVVGDGLIGHPEGAPYHRVFVGTTPPAIPNNWLQQLAPGGILLTGVRISDLPGAYAIARITVDDQHLPSHVEIHHGGYTPMSAPRATVPLTHTTDPDDLKSTITLLGNHPETKAAALLDALHDKPHVEPTPAPDDEYLHLKNWIIASAPEGLLEATLTEGPGIGLGAISNDESHAALITDQHLITDHPDSSVSEVLRALIHRWQAAGAPRTHELHAELRREGDVWHARITLG</sequence>
<evidence type="ECO:0000256" key="4">
    <source>
        <dbReference type="ARBA" id="ARBA00013346"/>
    </source>
</evidence>
<evidence type="ECO:0000313" key="12">
    <source>
        <dbReference type="EMBL" id="GAA2112128.1"/>
    </source>
</evidence>
<protein>
    <recommendedName>
        <fullName evidence="4">Protein-L-isoaspartate O-methyltransferase</fullName>
        <ecNumber evidence="3">2.1.1.77</ecNumber>
    </recommendedName>
    <alternativeName>
        <fullName evidence="11">L-isoaspartyl protein carboxyl methyltransferase</fullName>
    </alternativeName>
    <alternativeName>
        <fullName evidence="9">Protein L-isoaspartyl methyltransferase</fullName>
    </alternativeName>
    <alternativeName>
        <fullName evidence="10">Protein-beta-aspartate methyltransferase</fullName>
    </alternativeName>
</protein>
<dbReference type="CDD" id="cd02440">
    <property type="entry name" value="AdoMet_MTases"/>
    <property type="match status" value="1"/>
</dbReference>
<evidence type="ECO:0000256" key="11">
    <source>
        <dbReference type="ARBA" id="ARBA00031350"/>
    </source>
</evidence>
<keyword evidence="7" id="KW-0808">Transferase</keyword>
<dbReference type="Pfam" id="PF01135">
    <property type="entry name" value="PCMT"/>
    <property type="match status" value="1"/>
</dbReference>
<dbReference type="PANTHER" id="PTHR11579">
    <property type="entry name" value="PROTEIN-L-ISOASPARTATE O-METHYLTRANSFERASE"/>
    <property type="match status" value="1"/>
</dbReference>
<comment type="caution">
    <text evidence="12">The sequence shown here is derived from an EMBL/GenBank/DDBJ whole genome shotgun (WGS) entry which is preliminary data.</text>
</comment>
<dbReference type="EMBL" id="BAAAPF010000014">
    <property type="protein sequence ID" value="GAA2112128.1"/>
    <property type="molecule type" value="Genomic_DNA"/>
</dbReference>
<keyword evidence="8" id="KW-0949">S-adenosyl-L-methionine</keyword>
<evidence type="ECO:0000313" key="13">
    <source>
        <dbReference type="Proteomes" id="UP001500443"/>
    </source>
</evidence>
<dbReference type="InterPro" id="IPR029063">
    <property type="entry name" value="SAM-dependent_MTases_sf"/>
</dbReference>
<dbReference type="Proteomes" id="UP001500443">
    <property type="component" value="Unassembled WGS sequence"/>
</dbReference>
<dbReference type="PANTHER" id="PTHR11579:SF0">
    <property type="entry name" value="PROTEIN-L-ISOASPARTATE(D-ASPARTATE) O-METHYLTRANSFERASE"/>
    <property type="match status" value="1"/>
</dbReference>
<comment type="similarity">
    <text evidence="2">Belongs to the methyltransferase superfamily. L-isoaspartyl/D-aspartyl protein methyltransferase family.</text>
</comment>
<dbReference type="Gene3D" id="3.40.50.150">
    <property type="entry name" value="Vaccinia Virus protein VP39"/>
    <property type="match status" value="1"/>
</dbReference>
<dbReference type="RefSeq" id="WP_344288274.1">
    <property type="nucleotide sequence ID" value="NZ_BAAAPF010000014.1"/>
</dbReference>
<keyword evidence="13" id="KW-1185">Reference proteome</keyword>
<organism evidence="12 13">
    <name type="scientific">Streptomyces synnematoformans</name>
    <dbReference type="NCBI Taxonomy" id="415721"/>
    <lineage>
        <taxon>Bacteria</taxon>
        <taxon>Bacillati</taxon>
        <taxon>Actinomycetota</taxon>
        <taxon>Actinomycetes</taxon>
        <taxon>Kitasatosporales</taxon>
        <taxon>Streptomycetaceae</taxon>
        <taxon>Streptomyces</taxon>
    </lineage>
</organism>
<reference evidence="13" key="1">
    <citation type="journal article" date="2019" name="Int. J. Syst. Evol. Microbiol.">
        <title>The Global Catalogue of Microorganisms (GCM) 10K type strain sequencing project: providing services to taxonomists for standard genome sequencing and annotation.</title>
        <authorList>
            <consortium name="The Broad Institute Genomics Platform"/>
            <consortium name="The Broad Institute Genome Sequencing Center for Infectious Disease"/>
            <person name="Wu L."/>
            <person name="Ma J."/>
        </authorList>
    </citation>
    <scope>NUCLEOTIDE SEQUENCE [LARGE SCALE GENOMIC DNA]</scope>
    <source>
        <strain evidence="13">JCM 15481</strain>
    </source>
</reference>